<evidence type="ECO:0000313" key="3">
    <source>
        <dbReference type="Proteomes" id="UP000676853"/>
    </source>
</evidence>
<gene>
    <name evidence="2" type="ORF">KFZ73_01860</name>
</gene>
<keyword evidence="1" id="KW-1133">Transmembrane helix</keyword>
<feature type="transmembrane region" description="Helical" evidence="1">
    <location>
        <begin position="40"/>
        <end position="61"/>
    </location>
</feature>
<evidence type="ECO:0000313" key="2">
    <source>
        <dbReference type="EMBL" id="MBS4099975.1"/>
    </source>
</evidence>
<feature type="transmembrane region" description="Helical" evidence="1">
    <location>
        <begin position="12"/>
        <end position="28"/>
    </location>
</feature>
<name>A0ABS5N6T0_TSUPA</name>
<sequence>MMRQREVTPRMAWYFIGLGAFLLVVVLIRDWSTWPDFRTVLAAAMAVLAVAEIGVGVYALIRARRSRDAPTR</sequence>
<organism evidence="2 3">
    <name type="scientific">Tsukamurella paurometabola</name>
    <name type="common">Corynebacterium paurometabolum</name>
    <dbReference type="NCBI Taxonomy" id="2061"/>
    <lineage>
        <taxon>Bacteria</taxon>
        <taxon>Bacillati</taxon>
        <taxon>Actinomycetota</taxon>
        <taxon>Actinomycetes</taxon>
        <taxon>Mycobacteriales</taxon>
        <taxon>Tsukamurellaceae</taxon>
        <taxon>Tsukamurella</taxon>
    </lineage>
</organism>
<accession>A0ABS5N6T0</accession>
<evidence type="ECO:0000256" key="1">
    <source>
        <dbReference type="SAM" id="Phobius"/>
    </source>
</evidence>
<dbReference type="Proteomes" id="UP000676853">
    <property type="component" value="Unassembled WGS sequence"/>
</dbReference>
<dbReference type="EMBL" id="JAGXOE010000002">
    <property type="protein sequence ID" value="MBS4099975.1"/>
    <property type="molecule type" value="Genomic_DNA"/>
</dbReference>
<comment type="caution">
    <text evidence="2">The sequence shown here is derived from an EMBL/GenBank/DDBJ whole genome shotgun (WGS) entry which is preliminary data.</text>
</comment>
<proteinExistence type="predicted"/>
<keyword evidence="1" id="KW-0472">Membrane</keyword>
<keyword evidence="3" id="KW-1185">Reference proteome</keyword>
<reference evidence="2 3" key="1">
    <citation type="submission" date="2021-04" db="EMBL/GenBank/DDBJ databases">
        <title>Whole genome sequence analysis of a thiophenic sulfur metabolizing bacteria.</title>
        <authorList>
            <person name="Akhtar N."/>
            <person name="Akram J."/>
            <person name="Aslam A."/>
        </authorList>
    </citation>
    <scope>NUCLEOTIDE SEQUENCE [LARGE SCALE GENOMIC DNA]</scope>
    <source>
        <strain evidence="2 3">3OW</strain>
    </source>
</reference>
<dbReference type="RefSeq" id="WP_126195381.1">
    <property type="nucleotide sequence ID" value="NZ_CP085954.1"/>
</dbReference>
<keyword evidence="1" id="KW-0812">Transmembrane</keyword>
<protein>
    <submittedName>
        <fullName evidence="2">Uncharacterized protein</fullName>
    </submittedName>
</protein>